<organism evidence="3 4">
    <name type="scientific">Ekhidna lutea</name>
    <dbReference type="NCBI Taxonomy" id="447679"/>
    <lineage>
        <taxon>Bacteria</taxon>
        <taxon>Pseudomonadati</taxon>
        <taxon>Bacteroidota</taxon>
        <taxon>Cytophagia</taxon>
        <taxon>Cytophagales</taxon>
        <taxon>Reichenbachiellaceae</taxon>
        <taxon>Ekhidna</taxon>
    </lineage>
</organism>
<feature type="signal peptide" evidence="1">
    <location>
        <begin position="1"/>
        <end position="18"/>
    </location>
</feature>
<dbReference type="AlphaFoldDB" id="A0A239HQN7"/>
<dbReference type="InterPro" id="IPR045743">
    <property type="entry name" value="DUF6089"/>
</dbReference>
<reference evidence="3 4" key="1">
    <citation type="submission" date="2017-06" db="EMBL/GenBank/DDBJ databases">
        <authorList>
            <person name="Kim H.J."/>
            <person name="Triplett B.A."/>
        </authorList>
    </citation>
    <scope>NUCLEOTIDE SEQUENCE [LARGE SCALE GENOMIC DNA]</scope>
    <source>
        <strain evidence="3 4">DSM 19307</strain>
    </source>
</reference>
<dbReference type="Gene3D" id="2.40.160.20">
    <property type="match status" value="1"/>
</dbReference>
<keyword evidence="1" id="KW-0732">Signal</keyword>
<sequence length="285" mass="32215">MKNLLTAFLLLASTATQAQNFLSWQFSDRYFSFSLGTGTSTYFGELNANNTISDDPSQISLGIEARLLNRIGARIEGSYFTLKGNDANAPDSSFQRQRNLSFQSKNLHGQLHIIYYLKPYQGDYYKRWTFDPYLFGGVGYMRFEPTTELGSERYSLREAQTEGVEYKKWVTTIPAGVGGKFKINEFLNVNIEASYHFAFTDYLDDVSNTYATEFSSTTARLLSDRKDEIGVTNPDFYDQIQPGASRGNPNNNDSFLQLSVKAEIFLPSDLFTGKNKAIIKKPSAY</sequence>
<name>A0A239HQN7_EKHLU</name>
<dbReference type="Pfam" id="PF19573">
    <property type="entry name" value="DUF6089"/>
    <property type="match status" value="1"/>
</dbReference>
<dbReference type="RefSeq" id="WP_089356179.1">
    <property type="nucleotide sequence ID" value="NZ_FZPD01000002.1"/>
</dbReference>
<dbReference type="SUPFAM" id="SSF56925">
    <property type="entry name" value="OMPA-like"/>
    <property type="match status" value="1"/>
</dbReference>
<dbReference type="InterPro" id="IPR011250">
    <property type="entry name" value="OMP/PagP_B-barrel"/>
</dbReference>
<evidence type="ECO:0000259" key="2">
    <source>
        <dbReference type="Pfam" id="PF19573"/>
    </source>
</evidence>
<accession>A0A239HQN7</accession>
<dbReference type="OrthoDB" id="654178at2"/>
<proteinExistence type="predicted"/>
<feature type="domain" description="DUF6089" evidence="2">
    <location>
        <begin position="35"/>
        <end position="209"/>
    </location>
</feature>
<evidence type="ECO:0000313" key="3">
    <source>
        <dbReference type="EMBL" id="SNS83521.1"/>
    </source>
</evidence>
<dbReference type="EMBL" id="FZPD01000002">
    <property type="protein sequence ID" value="SNS83521.1"/>
    <property type="molecule type" value="Genomic_DNA"/>
</dbReference>
<gene>
    <name evidence="3" type="ORF">SAMN05421640_1442</name>
</gene>
<feature type="chain" id="PRO_5012263679" description="DUF6089 domain-containing protein" evidence="1">
    <location>
        <begin position="19"/>
        <end position="285"/>
    </location>
</feature>
<dbReference type="Proteomes" id="UP000198393">
    <property type="component" value="Unassembled WGS sequence"/>
</dbReference>
<evidence type="ECO:0000256" key="1">
    <source>
        <dbReference type="SAM" id="SignalP"/>
    </source>
</evidence>
<protein>
    <recommendedName>
        <fullName evidence="2">DUF6089 domain-containing protein</fullName>
    </recommendedName>
</protein>
<evidence type="ECO:0000313" key="4">
    <source>
        <dbReference type="Proteomes" id="UP000198393"/>
    </source>
</evidence>
<keyword evidence="4" id="KW-1185">Reference proteome</keyword>